<dbReference type="InParanoid" id="A0A078B601"/>
<name>A0A078B601_STYLE</name>
<evidence type="ECO:0000256" key="2">
    <source>
        <dbReference type="SAM" id="Phobius"/>
    </source>
</evidence>
<keyword evidence="2" id="KW-0472">Membrane</keyword>
<dbReference type="AlphaFoldDB" id="A0A078B601"/>
<proteinExistence type="predicted"/>
<feature type="transmembrane region" description="Helical" evidence="2">
    <location>
        <begin position="378"/>
        <end position="400"/>
    </location>
</feature>
<evidence type="ECO:0000313" key="3">
    <source>
        <dbReference type="EMBL" id="CDW89656.1"/>
    </source>
</evidence>
<gene>
    <name evidence="3" type="primary">Contig1310.g1438</name>
    <name evidence="3" type="ORF">STYLEM_18791</name>
</gene>
<keyword evidence="2" id="KW-0812">Transmembrane</keyword>
<reference evidence="3 4" key="1">
    <citation type="submission" date="2014-06" db="EMBL/GenBank/DDBJ databases">
        <authorList>
            <person name="Swart Estienne"/>
        </authorList>
    </citation>
    <scope>NUCLEOTIDE SEQUENCE [LARGE SCALE GENOMIC DNA]</scope>
    <source>
        <strain evidence="3 4">130c</strain>
    </source>
</reference>
<dbReference type="OrthoDB" id="10636537at2759"/>
<keyword evidence="2" id="KW-1133">Transmembrane helix</keyword>
<organism evidence="3 4">
    <name type="scientific">Stylonychia lemnae</name>
    <name type="common">Ciliate</name>
    <dbReference type="NCBI Taxonomy" id="5949"/>
    <lineage>
        <taxon>Eukaryota</taxon>
        <taxon>Sar</taxon>
        <taxon>Alveolata</taxon>
        <taxon>Ciliophora</taxon>
        <taxon>Intramacronucleata</taxon>
        <taxon>Spirotrichea</taxon>
        <taxon>Stichotrichia</taxon>
        <taxon>Sporadotrichida</taxon>
        <taxon>Oxytrichidae</taxon>
        <taxon>Stylonychinae</taxon>
        <taxon>Stylonychia</taxon>
    </lineage>
</organism>
<evidence type="ECO:0000313" key="4">
    <source>
        <dbReference type="Proteomes" id="UP000039865"/>
    </source>
</evidence>
<evidence type="ECO:0008006" key="5">
    <source>
        <dbReference type="Google" id="ProtNLM"/>
    </source>
</evidence>
<feature type="region of interest" description="Disordered" evidence="1">
    <location>
        <begin position="417"/>
        <end position="441"/>
    </location>
</feature>
<dbReference type="EMBL" id="CCKQ01017756">
    <property type="protein sequence ID" value="CDW89656.1"/>
    <property type="molecule type" value="Genomic_DNA"/>
</dbReference>
<sequence>MNSNQGPPQEGNEFNGIIKMIIIQTIQGRITSRKGWSGLKKFLCLVFIFLALTTYDLQNILSHEKRAQNYYEIFKLDRSANNQQIKKAIEEIRDELRDNYHMYQMEKSTLTLDLLDDIEHALTNPVLRDIYDKSLIIVTQEEFKERGNQFPLSHRYFQAFGQVFAKQFSMTSILVAIYLAVYIKLPKEGEKDNQIADFMNKYSLLMNLTFHEIVNTLANSSLIFQFLIIQKIFSNLFHLIMSVSRMIDQHPLEELSSKLKSFQKLSAKCLLICELIAPLRQLPSELAPQDQIQDENQEPKDQVQDENQDGSIVQQAQIIKSTEELENEVEKKKKNYIDAMKFVGEDRSKKFMETFQRMLDKKLQEEKQTSRLRKCCRLLGKVAIGVAVLAIVSPILMSMYQQYNSQGENKDVKPMSFDEFKSQYGGANQQEQQQNESGIDDVLEDYKAEMYQFEQEQFNENNQDL</sequence>
<evidence type="ECO:0000256" key="1">
    <source>
        <dbReference type="SAM" id="MobiDB-lite"/>
    </source>
</evidence>
<dbReference type="Proteomes" id="UP000039865">
    <property type="component" value="Unassembled WGS sequence"/>
</dbReference>
<protein>
    <recommendedName>
        <fullName evidence="5">J domain-containing protein</fullName>
    </recommendedName>
</protein>
<accession>A0A078B601</accession>
<keyword evidence="4" id="KW-1185">Reference proteome</keyword>
<dbReference type="SUPFAM" id="SSF46565">
    <property type="entry name" value="Chaperone J-domain"/>
    <property type="match status" value="1"/>
</dbReference>
<feature type="region of interest" description="Disordered" evidence="1">
    <location>
        <begin position="291"/>
        <end position="310"/>
    </location>
</feature>
<feature type="transmembrane region" description="Helical" evidence="2">
    <location>
        <begin position="163"/>
        <end position="183"/>
    </location>
</feature>
<dbReference type="InterPro" id="IPR036869">
    <property type="entry name" value="J_dom_sf"/>
</dbReference>